<evidence type="ECO:0000313" key="3">
    <source>
        <dbReference type="EMBL" id="KAI9169783.1"/>
    </source>
</evidence>
<gene>
    <name evidence="3" type="ORF">LWI28_017607</name>
</gene>
<feature type="domain" description="Transposase (putative) gypsy type" evidence="2">
    <location>
        <begin position="144"/>
        <end position="185"/>
    </location>
</feature>
<evidence type="ECO:0000313" key="4">
    <source>
        <dbReference type="Proteomes" id="UP001064489"/>
    </source>
</evidence>
<reference evidence="3" key="1">
    <citation type="journal article" date="2022" name="Plant J.">
        <title>Strategies of tolerance reflected in two North American maple genomes.</title>
        <authorList>
            <person name="McEvoy S.L."/>
            <person name="Sezen U.U."/>
            <person name="Trouern-Trend A."/>
            <person name="McMahon S.M."/>
            <person name="Schaberg P.G."/>
            <person name="Yang J."/>
            <person name="Wegrzyn J.L."/>
            <person name="Swenson N.G."/>
        </authorList>
    </citation>
    <scope>NUCLEOTIDE SEQUENCE</scope>
    <source>
        <strain evidence="3">91603</strain>
    </source>
</reference>
<protein>
    <recommendedName>
        <fullName evidence="2">Transposase (putative) gypsy type domain-containing protein</fullName>
    </recommendedName>
</protein>
<evidence type="ECO:0000256" key="1">
    <source>
        <dbReference type="SAM" id="MobiDB-lite"/>
    </source>
</evidence>
<dbReference type="AlphaFoldDB" id="A0AAD5IM48"/>
<keyword evidence="4" id="KW-1185">Reference proteome</keyword>
<dbReference type="InterPro" id="IPR007321">
    <property type="entry name" value="Transposase_28"/>
</dbReference>
<reference evidence="3" key="2">
    <citation type="submission" date="2023-02" db="EMBL/GenBank/DDBJ databases">
        <authorList>
            <person name="Swenson N.G."/>
            <person name="Wegrzyn J.L."/>
            <person name="Mcevoy S.L."/>
        </authorList>
    </citation>
    <scope>NUCLEOTIDE SEQUENCE</scope>
    <source>
        <strain evidence="3">91603</strain>
        <tissue evidence="3">Leaf</tissue>
    </source>
</reference>
<feature type="region of interest" description="Disordered" evidence="1">
    <location>
        <begin position="14"/>
        <end position="58"/>
    </location>
</feature>
<dbReference type="EMBL" id="JAJSOW010000104">
    <property type="protein sequence ID" value="KAI9169783.1"/>
    <property type="molecule type" value="Genomic_DNA"/>
</dbReference>
<name>A0AAD5IM48_ACENE</name>
<dbReference type="Proteomes" id="UP001064489">
    <property type="component" value="Chromosome 7"/>
</dbReference>
<accession>A0AAD5IM48</accession>
<comment type="caution">
    <text evidence="3">The sequence shown here is derived from an EMBL/GenBank/DDBJ whole genome shotgun (WGS) entry which is preliminary data.</text>
</comment>
<proteinExistence type="predicted"/>
<organism evidence="3 4">
    <name type="scientific">Acer negundo</name>
    <name type="common">Box elder</name>
    <dbReference type="NCBI Taxonomy" id="4023"/>
    <lineage>
        <taxon>Eukaryota</taxon>
        <taxon>Viridiplantae</taxon>
        <taxon>Streptophyta</taxon>
        <taxon>Embryophyta</taxon>
        <taxon>Tracheophyta</taxon>
        <taxon>Spermatophyta</taxon>
        <taxon>Magnoliopsida</taxon>
        <taxon>eudicotyledons</taxon>
        <taxon>Gunneridae</taxon>
        <taxon>Pentapetalae</taxon>
        <taxon>rosids</taxon>
        <taxon>malvids</taxon>
        <taxon>Sapindales</taxon>
        <taxon>Sapindaceae</taxon>
        <taxon>Hippocastanoideae</taxon>
        <taxon>Acereae</taxon>
        <taxon>Acer</taxon>
    </lineage>
</organism>
<sequence>MVRNVTASRVDDFFSSSESLEGSSERSSTRSVFEARGSLEGDEPEIMQPGVSGGEEGRVSDQVDSEVLLLGREGHEASYNSKEYFRYDMDHMRFIINHVGGNKLNVTRISQIAKEFSISDTVGMRMPLEGEKVSNPNGVSVAFHPAFLEIGARLPFHPYASKVLYDFMLASAQLNPNGWRIMIGMYSLWRNLGFSTLTFREIAHCYIFRPHRLRGDSWWSLACCYKQGGEPLITGLPFSNKEWKKSWFVVTGDWGKDIQLGGRQ</sequence>
<dbReference type="Pfam" id="PF04195">
    <property type="entry name" value="Transposase_28"/>
    <property type="match status" value="1"/>
</dbReference>
<evidence type="ECO:0000259" key="2">
    <source>
        <dbReference type="Pfam" id="PF04195"/>
    </source>
</evidence>